<organism evidence="6 7">
    <name type="scientific">Coemansia brasiliensis</name>
    <dbReference type="NCBI Taxonomy" id="2650707"/>
    <lineage>
        <taxon>Eukaryota</taxon>
        <taxon>Fungi</taxon>
        <taxon>Fungi incertae sedis</taxon>
        <taxon>Zoopagomycota</taxon>
        <taxon>Kickxellomycotina</taxon>
        <taxon>Kickxellomycetes</taxon>
        <taxon>Kickxellales</taxon>
        <taxon>Kickxellaceae</taxon>
        <taxon>Coemansia</taxon>
    </lineage>
</organism>
<evidence type="ECO:0000256" key="4">
    <source>
        <dbReference type="ARBA" id="ARBA00023136"/>
    </source>
</evidence>
<reference evidence="6" key="1">
    <citation type="submission" date="2022-07" db="EMBL/GenBank/DDBJ databases">
        <title>Phylogenomic reconstructions and comparative analyses of Kickxellomycotina fungi.</title>
        <authorList>
            <person name="Reynolds N.K."/>
            <person name="Stajich J.E."/>
            <person name="Barry K."/>
            <person name="Grigoriev I.V."/>
            <person name="Crous P."/>
            <person name="Smith M.E."/>
        </authorList>
    </citation>
    <scope>NUCLEOTIDE SEQUENCE</scope>
    <source>
        <strain evidence="6">NRRL 1566</strain>
    </source>
</reference>
<dbReference type="GO" id="GO:0016020">
    <property type="term" value="C:membrane"/>
    <property type="evidence" value="ECO:0007669"/>
    <property type="project" value="UniProtKB-SubCell"/>
</dbReference>
<evidence type="ECO:0000256" key="3">
    <source>
        <dbReference type="ARBA" id="ARBA00022989"/>
    </source>
</evidence>
<name>A0A9W8M1V4_9FUNG</name>
<protein>
    <submittedName>
        <fullName evidence="6">Uncharacterized protein</fullName>
    </submittedName>
</protein>
<evidence type="ECO:0000313" key="6">
    <source>
        <dbReference type="EMBL" id="KAJ2850833.1"/>
    </source>
</evidence>
<keyword evidence="3 5" id="KW-1133">Transmembrane helix</keyword>
<sequence length="69" mass="7823">MAALTTLFAKTLVNLLSVSLFDHDNQFTSFLPWAILLITVFTAASQVYWINQGLLRYDALLQVPVFYVV</sequence>
<feature type="transmembrane region" description="Helical" evidence="5">
    <location>
        <begin position="30"/>
        <end position="50"/>
    </location>
</feature>
<comment type="subcellular location">
    <subcellularLocation>
        <location evidence="1">Membrane</location>
        <topology evidence="1">Multi-pass membrane protein</topology>
    </subcellularLocation>
</comment>
<dbReference type="Pfam" id="PF05653">
    <property type="entry name" value="Mg_trans_NIPA"/>
    <property type="match status" value="1"/>
</dbReference>
<dbReference type="Proteomes" id="UP001139887">
    <property type="component" value="Unassembled WGS sequence"/>
</dbReference>
<keyword evidence="7" id="KW-1185">Reference proteome</keyword>
<dbReference type="EMBL" id="JANBUW010000022">
    <property type="protein sequence ID" value="KAJ2850833.1"/>
    <property type="molecule type" value="Genomic_DNA"/>
</dbReference>
<proteinExistence type="predicted"/>
<evidence type="ECO:0000256" key="1">
    <source>
        <dbReference type="ARBA" id="ARBA00004141"/>
    </source>
</evidence>
<dbReference type="AlphaFoldDB" id="A0A9W8M1V4"/>
<dbReference type="GO" id="GO:0015095">
    <property type="term" value="F:magnesium ion transmembrane transporter activity"/>
    <property type="evidence" value="ECO:0007669"/>
    <property type="project" value="InterPro"/>
</dbReference>
<comment type="caution">
    <text evidence="6">The sequence shown here is derived from an EMBL/GenBank/DDBJ whole genome shotgun (WGS) entry which is preliminary data.</text>
</comment>
<keyword evidence="2 5" id="KW-0812">Transmembrane</keyword>
<dbReference type="InterPro" id="IPR008521">
    <property type="entry name" value="Mg_trans_NIPA"/>
</dbReference>
<evidence type="ECO:0000256" key="2">
    <source>
        <dbReference type="ARBA" id="ARBA00022692"/>
    </source>
</evidence>
<dbReference type="PANTHER" id="PTHR12570:SF9">
    <property type="entry name" value="MAGNESIUM TRANSPORTER NIPA8-RELATED"/>
    <property type="match status" value="1"/>
</dbReference>
<dbReference type="OrthoDB" id="165382at2759"/>
<gene>
    <name evidence="6" type="ORF">IWW36_001557</name>
</gene>
<evidence type="ECO:0000313" key="7">
    <source>
        <dbReference type="Proteomes" id="UP001139887"/>
    </source>
</evidence>
<accession>A0A9W8M1V4</accession>
<evidence type="ECO:0000256" key="5">
    <source>
        <dbReference type="SAM" id="Phobius"/>
    </source>
</evidence>
<dbReference type="PANTHER" id="PTHR12570">
    <property type="match status" value="1"/>
</dbReference>
<keyword evidence="4 5" id="KW-0472">Membrane</keyword>